<keyword evidence="16" id="KW-0030">Aminoacyl-tRNA synthetase</keyword>
<dbReference type="Proteomes" id="UP000475532">
    <property type="component" value="Unassembled WGS sequence"/>
</dbReference>
<evidence type="ECO:0000259" key="19">
    <source>
        <dbReference type="PROSITE" id="PS51447"/>
    </source>
</evidence>
<evidence type="ECO:0000256" key="17">
    <source>
        <dbReference type="ARBA" id="ARBA00033189"/>
    </source>
</evidence>
<evidence type="ECO:0000256" key="7">
    <source>
        <dbReference type="ARBA" id="ARBA00022490"/>
    </source>
</evidence>
<evidence type="ECO:0000256" key="3">
    <source>
        <dbReference type="ARBA" id="ARBA00008653"/>
    </source>
</evidence>
<evidence type="ECO:0000256" key="6">
    <source>
        <dbReference type="ARBA" id="ARBA00017032"/>
    </source>
</evidence>
<proteinExistence type="inferred from homology"/>
<dbReference type="GO" id="GO:0006412">
    <property type="term" value="P:translation"/>
    <property type="evidence" value="ECO:0007669"/>
    <property type="project" value="UniProtKB-KW"/>
</dbReference>
<keyword evidence="12" id="KW-0067">ATP-binding</keyword>
<comment type="caution">
    <text evidence="20">The sequence shown here is derived from an EMBL/GenBank/DDBJ whole genome shotgun (WGS) entry which is preliminary data.</text>
</comment>
<evidence type="ECO:0000256" key="14">
    <source>
        <dbReference type="ARBA" id="ARBA00022884"/>
    </source>
</evidence>
<dbReference type="EC" id="6.1.1.20" evidence="5"/>
<dbReference type="SUPFAM" id="SSF55681">
    <property type="entry name" value="Class II aaRS and biotin synthetases"/>
    <property type="match status" value="1"/>
</dbReference>
<comment type="subunit">
    <text evidence="4">Tetramer of two alpha and two beta subunits.</text>
</comment>
<protein>
    <recommendedName>
        <fullName evidence="6">Phenylalanine--tRNA ligase beta subunit</fullName>
        <ecNumber evidence="5">6.1.1.20</ecNumber>
    </recommendedName>
    <alternativeName>
        <fullName evidence="17">Phenylalanyl-tRNA synthetase beta subunit</fullName>
    </alternativeName>
</protein>
<comment type="similarity">
    <text evidence="3">Belongs to the phenylalanyl-tRNA synthetase beta subunit family. Type 1 subfamily.</text>
</comment>
<dbReference type="InterPro" id="IPR045864">
    <property type="entry name" value="aa-tRNA-synth_II/BPL/LPL"/>
</dbReference>
<keyword evidence="9 20" id="KW-0436">Ligase</keyword>
<evidence type="ECO:0000256" key="18">
    <source>
        <dbReference type="ARBA" id="ARBA00049255"/>
    </source>
</evidence>
<evidence type="ECO:0000256" key="8">
    <source>
        <dbReference type="ARBA" id="ARBA00022555"/>
    </source>
</evidence>
<evidence type="ECO:0000256" key="13">
    <source>
        <dbReference type="ARBA" id="ARBA00022842"/>
    </source>
</evidence>
<evidence type="ECO:0000256" key="2">
    <source>
        <dbReference type="ARBA" id="ARBA00004496"/>
    </source>
</evidence>
<evidence type="ECO:0000256" key="4">
    <source>
        <dbReference type="ARBA" id="ARBA00011209"/>
    </source>
</evidence>
<comment type="cofactor">
    <cofactor evidence="1">
        <name>Mg(2+)</name>
        <dbReference type="ChEBI" id="CHEBI:18420"/>
    </cofactor>
</comment>
<dbReference type="Pfam" id="PF17759">
    <property type="entry name" value="tRNA_synthFbeta"/>
    <property type="match status" value="1"/>
</dbReference>
<dbReference type="Gene3D" id="3.30.930.10">
    <property type="entry name" value="Bira Bifunctional Protein, Domain 2"/>
    <property type="match status" value="1"/>
</dbReference>
<accession>A0A6L9R061</accession>
<dbReference type="InterPro" id="IPR041616">
    <property type="entry name" value="PheRS_beta_core"/>
</dbReference>
<dbReference type="PROSITE" id="PS51447">
    <property type="entry name" value="FDX_ACB"/>
    <property type="match status" value="1"/>
</dbReference>
<evidence type="ECO:0000313" key="20">
    <source>
        <dbReference type="EMBL" id="NEA29554.1"/>
    </source>
</evidence>
<keyword evidence="10" id="KW-0479">Metal-binding</keyword>
<feature type="non-terminal residue" evidence="20">
    <location>
        <position position="1"/>
    </location>
</feature>
<dbReference type="InterPro" id="IPR005121">
    <property type="entry name" value="Fdx_antiC-bd"/>
</dbReference>
<organism evidence="20 21">
    <name type="scientific">Actinomadura bangladeshensis</name>
    <dbReference type="NCBI Taxonomy" id="453573"/>
    <lineage>
        <taxon>Bacteria</taxon>
        <taxon>Bacillati</taxon>
        <taxon>Actinomycetota</taxon>
        <taxon>Actinomycetes</taxon>
        <taxon>Streptosporangiales</taxon>
        <taxon>Thermomonosporaceae</taxon>
        <taxon>Actinomadura</taxon>
    </lineage>
</organism>
<dbReference type="GO" id="GO:0004826">
    <property type="term" value="F:phenylalanine-tRNA ligase activity"/>
    <property type="evidence" value="ECO:0007669"/>
    <property type="project" value="UniProtKB-EC"/>
</dbReference>
<dbReference type="GO" id="GO:0005524">
    <property type="term" value="F:ATP binding"/>
    <property type="evidence" value="ECO:0007669"/>
    <property type="project" value="UniProtKB-KW"/>
</dbReference>
<keyword evidence="7" id="KW-0963">Cytoplasm</keyword>
<dbReference type="EMBL" id="JAAGLI010001197">
    <property type="protein sequence ID" value="NEA29554.1"/>
    <property type="molecule type" value="Genomic_DNA"/>
</dbReference>
<dbReference type="SUPFAM" id="SSF54991">
    <property type="entry name" value="Anticodon-binding domain of PheRS"/>
    <property type="match status" value="1"/>
</dbReference>
<reference evidence="20 21" key="1">
    <citation type="submission" date="2020-01" db="EMBL/GenBank/DDBJ databases">
        <title>Insect and environment-associated Actinomycetes.</title>
        <authorList>
            <person name="Currrie C."/>
            <person name="Chevrette M."/>
            <person name="Carlson C."/>
            <person name="Stubbendieck R."/>
            <person name="Wendt-Pienkowski E."/>
        </authorList>
    </citation>
    <scope>NUCLEOTIDE SEQUENCE [LARGE SCALE GENOMIC DNA]</scope>
    <source>
        <strain evidence="20 21">SID10258</strain>
    </source>
</reference>
<dbReference type="GO" id="GO:0000049">
    <property type="term" value="F:tRNA binding"/>
    <property type="evidence" value="ECO:0007669"/>
    <property type="project" value="UniProtKB-KW"/>
</dbReference>
<dbReference type="Gene3D" id="3.30.70.380">
    <property type="entry name" value="Ferrodoxin-fold anticodon-binding domain"/>
    <property type="match status" value="1"/>
</dbReference>
<keyword evidence="13" id="KW-0460">Magnesium</keyword>
<comment type="subcellular location">
    <subcellularLocation>
        <location evidence="2">Cytoplasm</location>
    </subcellularLocation>
</comment>
<evidence type="ECO:0000256" key="9">
    <source>
        <dbReference type="ARBA" id="ARBA00022598"/>
    </source>
</evidence>
<dbReference type="FunFam" id="3.30.70.380:FF:000001">
    <property type="entry name" value="Phenylalanine--tRNA ligase beta subunit"/>
    <property type="match status" value="1"/>
</dbReference>
<evidence type="ECO:0000256" key="11">
    <source>
        <dbReference type="ARBA" id="ARBA00022741"/>
    </source>
</evidence>
<keyword evidence="8" id="KW-0820">tRNA-binding</keyword>
<evidence type="ECO:0000256" key="15">
    <source>
        <dbReference type="ARBA" id="ARBA00022917"/>
    </source>
</evidence>
<evidence type="ECO:0000256" key="1">
    <source>
        <dbReference type="ARBA" id="ARBA00001946"/>
    </source>
</evidence>
<dbReference type="GO" id="GO:0005737">
    <property type="term" value="C:cytoplasm"/>
    <property type="evidence" value="ECO:0007669"/>
    <property type="project" value="UniProtKB-SubCell"/>
</dbReference>
<dbReference type="AlphaFoldDB" id="A0A6L9R061"/>
<sequence>RAPRLAVDRGPTAEEIASVEAALPDQPHRVAVVLSGDREPSGWWGGGRPAVWADAIEAARMVAREVGVELTAKADQHAPWHPGRCAALYAGDTLVGHAGELHPRVTKAYGLPARSCAMELELRRLGEPVSVSAPHVSSYPVATQDVALVVDSAVPAAEVESALRDGAGDLLEAIRLFDVYTGEQAGEGRKSLAYSLRFRAPDRTLTAEEASQARDAAVAAASDRTGAVLRGA</sequence>
<keyword evidence="15" id="KW-0648">Protein biosynthesis</keyword>
<dbReference type="Pfam" id="PF03147">
    <property type="entry name" value="FDX-ACB"/>
    <property type="match status" value="1"/>
</dbReference>
<dbReference type="InterPro" id="IPR036690">
    <property type="entry name" value="Fdx_antiC-bd_sf"/>
</dbReference>
<name>A0A6L9R061_9ACTN</name>
<dbReference type="GO" id="GO:0046872">
    <property type="term" value="F:metal ion binding"/>
    <property type="evidence" value="ECO:0007669"/>
    <property type="project" value="UniProtKB-KW"/>
</dbReference>
<dbReference type="SMART" id="SM00896">
    <property type="entry name" value="FDX-ACB"/>
    <property type="match status" value="1"/>
</dbReference>
<evidence type="ECO:0000256" key="5">
    <source>
        <dbReference type="ARBA" id="ARBA00012814"/>
    </source>
</evidence>
<keyword evidence="11" id="KW-0547">Nucleotide-binding</keyword>
<comment type="catalytic activity">
    <reaction evidence="18">
        <text>tRNA(Phe) + L-phenylalanine + ATP = L-phenylalanyl-tRNA(Phe) + AMP + diphosphate + H(+)</text>
        <dbReference type="Rhea" id="RHEA:19413"/>
        <dbReference type="Rhea" id="RHEA-COMP:9668"/>
        <dbReference type="Rhea" id="RHEA-COMP:9699"/>
        <dbReference type="ChEBI" id="CHEBI:15378"/>
        <dbReference type="ChEBI" id="CHEBI:30616"/>
        <dbReference type="ChEBI" id="CHEBI:33019"/>
        <dbReference type="ChEBI" id="CHEBI:58095"/>
        <dbReference type="ChEBI" id="CHEBI:78442"/>
        <dbReference type="ChEBI" id="CHEBI:78531"/>
        <dbReference type="ChEBI" id="CHEBI:456215"/>
        <dbReference type="EC" id="6.1.1.20"/>
    </reaction>
</comment>
<evidence type="ECO:0000256" key="12">
    <source>
        <dbReference type="ARBA" id="ARBA00022840"/>
    </source>
</evidence>
<evidence type="ECO:0000256" key="10">
    <source>
        <dbReference type="ARBA" id="ARBA00022723"/>
    </source>
</evidence>
<evidence type="ECO:0000256" key="16">
    <source>
        <dbReference type="ARBA" id="ARBA00023146"/>
    </source>
</evidence>
<gene>
    <name evidence="20" type="ORF">G3I70_44705</name>
</gene>
<feature type="domain" description="FDX-ACB" evidence="19">
    <location>
        <begin position="137"/>
        <end position="230"/>
    </location>
</feature>
<keyword evidence="14" id="KW-0694">RNA-binding</keyword>
<evidence type="ECO:0000313" key="21">
    <source>
        <dbReference type="Proteomes" id="UP000475532"/>
    </source>
</evidence>